<dbReference type="STRING" id="525918.SAMN05660964_01429"/>
<dbReference type="InterPro" id="IPR029002">
    <property type="entry name" value="PLPC/GPLD1"/>
</dbReference>
<keyword evidence="2" id="KW-0472">Membrane</keyword>
<keyword evidence="2" id="KW-0812">Transmembrane</keyword>
<feature type="transmembrane region" description="Helical" evidence="2">
    <location>
        <begin position="304"/>
        <end position="324"/>
    </location>
</feature>
<dbReference type="AlphaFoldDB" id="A0A1H4AMX9"/>
<feature type="region of interest" description="Disordered" evidence="1">
    <location>
        <begin position="816"/>
        <end position="838"/>
    </location>
</feature>
<feature type="region of interest" description="Disordered" evidence="1">
    <location>
        <begin position="516"/>
        <end position="537"/>
    </location>
</feature>
<feature type="domain" description="Phospholipase C/D" evidence="3">
    <location>
        <begin position="85"/>
        <end position="217"/>
    </location>
</feature>
<feature type="transmembrane region" description="Helical" evidence="2">
    <location>
        <begin position="378"/>
        <end position="401"/>
    </location>
</feature>
<feature type="transmembrane region" description="Helical" evidence="2">
    <location>
        <begin position="344"/>
        <end position="366"/>
    </location>
</feature>
<feature type="transmembrane region" description="Helical" evidence="2">
    <location>
        <begin position="483"/>
        <end position="501"/>
    </location>
</feature>
<evidence type="ECO:0000256" key="2">
    <source>
        <dbReference type="SAM" id="Phobius"/>
    </source>
</evidence>
<organism evidence="4 5">
    <name type="scientific">Thiothrix caldifontis</name>
    <dbReference type="NCBI Taxonomy" id="525918"/>
    <lineage>
        <taxon>Bacteria</taxon>
        <taxon>Pseudomonadati</taxon>
        <taxon>Pseudomonadota</taxon>
        <taxon>Gammaproteobacteria</taxon>
        <taxon>Thiotrichales</taxon>
        <taxon>Thiotrichaceae</taxon>
        <taxon>Thiothrix</taxon>
    </lineage>
</organism>
<evidence type="ECO:0000256" key="1">
    <source>
        <dbReference type="SAM" id="MobiDB-lite"/>
    </source>
</evidence>
<sequence length="918" mass="100302">MPAVLTHKAIMLLARERINTIRAVLQHRIDTGAASVTTLERQLLAIATEASRIFSSDPRPRTQLPGVLFAPPVGNDLRSYPISQFAVMGSMGPDITGFSGLLSPGHAWVFDTVHKGTPDTNRELVNAQSCDLILEFWAQVKQRITAEVAALPARNHTLDTMRAFVLGHVCHIAADVVSHPYVNGIQWQTVEDGIEKFHAPTERNMEAYIARTVLGRSSTRSGQAWDLWWPTSDEVPRQFFSAWEEALKAVYKAGDGSRPGYQPFVENLASLDPPTMNTDFIKDGYHMYRHGVLPIGYGYGFWSWWGWLALFFVPALVLPLVVAAMPRGGQIFLADGSKRTGRSYLEYLATPLAFGLPASIGLGALIGSLSTHGIGGRYWLGMVGLIIAGILATVLFTTLGADNLPAGFSWTVLFALPAGIASLQVLLASIDGAHGQRGGQLGLALVFALPPLVMFALFLYFFGLLFPVTMKPESSAHTAFEDMAFWVAFAQWALVMLGLWFSQSCRLRDEFIPEKPAENNAPADDEQPSENNNPADNSVKRRFVGLFDDTTLHHDMRPIVSDRAVLSEVYPSGYRPLVKLWWTGSGELFVRSDRFQLVFSASEDGSDPQIVPAPIAPMTLAEFIEFLSNTVKQPGGNTTGLLKGEIVHPDNPENPGNPDYELPSGATFADHGDAKDSLEDHDAEAAIFKKLGSSADDTDYTLYHAPKFAQAVGYGRNGPVPPARNLGGTPLTHDPEQEGYEYIHDPAKSSSSDALMSVAADFAAILCLGATTHMSPMQDSGGNNIEKIYQVFRNWSLDRRRVNEWRMIVAGGALNEKGSNRSGYDSKMPAHQGPTDPSAWRSRLLGAGAAGQTAFDEGEQTARQLGWVKLLREWLEVTRTSGQNPLDTNAMRPGNPSNQALNRGMAWLFDLVDPTPAP</sequence>
<keyword evidence="2" id="KW-1133">Transmembrane helix</keyword>
<feature type="transmembrane region" description="Helical" evidence="2">
    <location>
        <begin position="441"/>
        <end position="463"/>
    </location>
</feature>
<keyword evidence="5" id="KW-1185">Reference proteome</keyword>
<dbReference type="OrthoDB" id="8451635at2"/>
<protein>
    <submittedName>
        <fullName evidence="4">Zinc dependent phospholipase C</fullName>
    </submittedName>
</protein>
<feature type="transmembrane region" description="Helical" evidence="2">
    <location>
        <begin position="407"/>
        <end position="429"/>
    </location>
</feature>
<evidence type="ECO:0000259" key="3">
    <source>
        <dbReference type="Pfam" id="PF00882"/>
    </source>
</evidence>
<name>A0A1H4AMX9_9GAMM</name>
<proteinExistence type="predicted"/>
<reference evidence="4 5" key="1">
    <citation type="submission" date="2016-10" db="EMBL/GenBank/DDBJ databases">
        <authorList>
            <person name="de Groot N.N."/>
        </authorList>
    </citation>
    <scope>NUCLEOTIDE SEQUENCE [LARGE SCALE GENOMIC DNA]</scope>
    <source>
        <strain evidence="4 5">DSM 21228</strain>
    </source>
</reference>
<evidence type="ECO:0000313" key="4">
    <source>
        <dbReference type="EMBL" id="SEA37178.1"/>
    </source>
</evidence>
<gene>
    <name evidence="4" type="ORF">SAMN05660964_01429</name>
</gene>
<dbReference type="Pfam" id="PF00882">
    <property type="entry name" value="Zn_dep_PLPC"/>
    <property type="match status" value="1"/>
</dbReference>
<evidence type="ECO:0000313" key="5">
    <source>
        <dbReference type="Proteomes" id="UP000199397"/>
    </source>
</evidence>
<accession>A0A1H4AMX9</accession>
<dbReference type="Proteomes" id="UP000199397">
    <property type="component" value="Unassembled WGS sequence"/>
</dbReference>
<dbReference type="RefSeq" id="WP_093066854.1">
    <property type="nucleotide sequence ID" value="NZ_FNQP01000007.1"/>
</dbReference>
<dbReference type="EMBL" id="FNQP01000007">
    <property type="protein sequence ID" value="SEA37178.1"/>
    <property type="molecule type" value="Genomic_DNA"/>
</dbReference>